<reference evidence="8" key="1">
    <citation type="submission" date="2020-10" db="EMBL/GenBank/DDBJ databases">
        <authorList>
            <person name="Han B."/>
            <person name="Lu T."/>
            <person name="Zhao Q."/>
            <person name="Huang X."/>
            <person name="Zhao Y."/>
        </authorList>
    </citation>
    <scope>NUCLEOTIDE SEQUENCE</scope>
</reference>
<feature type="transmembrane region" description="Helical" evidence="7">
    <location>
        <begin position="29"/>
        <end position="48"/>
    </location>
</feature>
<evidence type="ECO:0000256" key="3">
    <source>
        <dbReference type="ARBA" id="ARBA00022692"/>
    </source>
</evidence>
<evidence type="ECO:0000256" key="4">
    <source>
        <dbReference type="ARBA" id="ARBA00022989"/>
    </source>
</evidence>
<dbReference type="Proteomes" id="UP000604825">
    <property type="component" value="Unassembled WGS sequence"/>
</dbReference>
<feature type="transmembrane region" description="Helical" evidence="7">
    <location>
        <begin position="154"/>
        <end position="174"/>
    </location>
</feature>
<keyword evidence="5 7" id="KW-0472">Membrane</keyword>
<feature type="transmembrane region" description="Helical" evidence="7">
    <location>
        <begin position="299"/>
        <end position="317"/>
    </location>
</feature>
<evidence type="ECO:0000256" key="1">
    <source>
        <dbReference type="ARBA" id="ARBA00004141"/>
    </source>
</evidence>
<feature type="region of interest" description="Disordered" evidence="6">
    <location>
        <begin position="332"/>
        <end position="355"/>
    </location>
</feature>
<keyword evidence="3 7" id="KW-0812">Transmembrane</keyword>
<comment type="caution">
    <text evidence="8">The sequence shown here is derived from an EMBL/GenBank/DDBJ whole genome shotgun (WGS) entry which is preliminary data.</text>
</comment>
<comment type="subcellular location">
    <subcellularLocation>
        <location evidence="1">Membrane</location>
        <topology evidence="1">Multi-pass membrane protein</topology>
    </subcellularLocation>
</comment>
<protein>
    <submittedName>
        <fullName evidence="8">Uncharacterized protein</fullName>
    </submittedName>
</protein>
<evidence type="ECO:0000256" key="7">
    <source>
        <dbReference type="SAM" id="Phobius"/>
    </source>
</evidence>
<organism evidence="8 9">
    <name type="scientific">Miscanthus lutarioriparius</name>
    <dbReference type="NCBI Taxonomy" id="422564"/>
    <lineage>
        <taxon>Eukaryota</taxon>
        <taxon>Viridiplantae</taxon>
        <taxon>Streptophyta</taxon>
        <taxon>Embryophyta</taxon>
        <taxon>Tracheophyta</taxon>
        <taxon>Spermatophyta</taxon>
        <taxon>Magnoliopsida</taxon>
        <taxon>Liliopsida</taxon>
        <taxon>Poales</taxon>
        <taxon>Poaceae</taxon>
        <taxon>PACMAD clade</taxon>
        <taxon>Panicoideae</taxon>
        <taxon>Andropogonodae</taxon>
        <taxon>Andropogoneae</taxon>
        <taxon>Saccharinae</taxon>
        <taxon>Miscanthus</taxon>
    </lineage>
</organism>
<proteinExistence type="inferred from homology"/>
<evidence type="ECO:0000313" key="9">
    <source>
        <dbReference type="Proteomes" id="UP000604825"/>
    </source>
</evidence>
<dbReference type="EMBL" id="CAJGYO010000011">
    <property type="protein sequence ID" value="CAD6259200.1"/>
    <property type="molecule type" value="Genomic_DNA"/>
</dbReference>
<evidence type="ECO:0000256" key="6">
    <source>
        <dbReference type="SAM" id="MobiDB-lite"/>
    </source>
</evidence>
<evidence type="ECO:0000256" key="2">
    <source>
        <dbReference type="ARBA" id="ARBA00005982"/>
    </source>
</evidence>
<gene>
    <name evidence="8" type="ORF">NCGR_LOCUS42641</name>
</gene>
<dbReference type="Pfam" id="PF00854">
    <property type="entry name" value="PTR2"/>
    <property type="match status" value="1"/>
</dbReference>
<dbReference type="Gene3D" id="1.20.1250.20">
    <property type="entry name" value="MFS general substrate transporter like domains"/>
    <property type="match status" value="2"/>
</dbReference>
<evidence type="ECO:0000256" key="5">
    <source>
        <dbReference type="ARBA" id="ARBA00023136"/>
    </source>
</evidence>
<dbReference type="GO" id="GO:0022857">
    <property type="term" value="F:transmembrane transporter activity"/>
    <property type="evidence" value="ECO:0007669"/>
    <property type="project" value="InterPro"/>
</dbReference>
<keyword evidence="9" id="KW-1185">Reference proteome</keyword>
<dbReference type="AlphaFoldDB" id="A0A811QT76"/>
<evidence type="ECO:0000313" key="8">
    <source>
        <dbReference type="EMBL" id="CAD6259200.1"/>
    </source>
</evidence>
<feature type="transmembrane region" description="Helical" evidence="7">
    <location>
        <begin position="194"/>
        <end position="212"/>
    </location>
</feature>
<dbReference type="InterPro" id="IPR000109">
    <property type="entry name" value="POT_fam"/>
</dbReference>
<dbReference type="GO" id="GO:0016020">
    <property type="term" value="C:membrane"/>
    <property type="evidence" value="ECO:0007669"/>
    <property type="project" value="UniProtKB-SubCell"/>
</dbReference>
<feature type="transmembrane region" description="Helical" evidence="7">
    <location>
        <begin position="254"/>
        <end position="274"/>
    </location>
</feature>
<accession>A0A811QT76</accession>
<sequence length="355" mass="39021">MIATFLALTVVLYVQVSVSWGLGFAIPTALVAVAFVVFLVGTKVYVYVPPEGSIFSSVARVFVASCRKWRLPLPHPEDARRQEELLYNPPAAVGNGRRVFKLPLTLQLSFLNKAAIVTDAADEIQPNGAPARPWNLCSVQQVEEAKCLLKVIPVWIFGTLWFTVVTELINYTFFQASTMDLHMGKHFTIPPASIVAVLYVSVALFVPVYDLLIVRAAQRVTKAGRGITLLQSMVGQTEFYNTQFPDQMHTLANAAFYCAQGVSSYLATLVVNIVNARTRQHGGSTGWVTDDINVGRIDYFYYAMAVLTGANFVYLLVCSHFYQYKGEQAAETPAGREPVTDSGSLSESDAALLKT</sequence>
<keyword evidence="4 7" id="KW-1133">Transmembrane helix</keyword>
<dbReference type="OrthoDB" id="8904098at2759"/>
<name>A0A811QT76_9POAL</name>
<comment type="similarity">
    <text evidence="2">Belongs to the major facilitator superfamily. Proton-dependent oligopeptide transporter (POT/PTR) (TC 2.A.17) family.</text>
</comment>
<dbReference type="PANTHER" id="PTHR11654">
    <property type="entry name" value="OLIGOPEPTIDE TRANSPORTER-RELATED"/>
    <property type="match status" value="1"/>
</dbReference>
<dbReference type="InterPro" id="IPR036259">
    <property type="entry name" value="MFS_trans_sf"/>
</dbReference>